<organism evidence="2 3">
    <name type="scientific">Candidatus Jettenia ecosi</name>
    <dbReference type="NCBI Taxonomy" id="2494326"/>
    <lineage>
        <taxon>Bacteria</taxon>
        <taxon>Pseudomonadati</taxon>
        <taxon>Planctomycetota</taxon>
        <taxon>Candidatus Brocadiia</taxon>
        <taxon>Candidatus Brocadiales</taxon>
        <taxon>Candidatus Brocadiaceae</taxon>
        <taxon>Candidatus Jettenia</taxon>
    </lineage>
</organism>
<comment type="caution">
    <text evidence="2">The sequence shown here is derived from an EMBL/GenBank/DDBJ whole genome shotgun (WGS) entry which is preliminary data.</text>
</comment>
<feature type="region of interest" description="Disordered" evidence="1">
    <location>
        <begin position="36"/>
        <end position="78"/>
    </location>
</feature>
<evidence type="ECO:0000313" key="3">
    <source>
        <dbReference type="Proteomes" id="UP000319783"/>
    </source>
</evidence>
<gene>
    <name evidence="2" type="ORF">JETT_1381</name>
</gene>
<proteinExistence type="predicted"/>
<dbReference type="AlphaFoldDB" id="A0A533QCZ1"/>
<evidence type="ECO:0000313" key="2">
    <source>
        <dbReference type="EMBL" id="TLD42349.1"/>
    </source>
</evidence>
<evidence type="ECO:0000256" key="1">
    <source>
        <dbReference type="SAM" id="MobiDB-lite"/>
    </source>
</evidence>
<dbReference type="Proteomes" id="UP000319783">
    <property type="component" value="Unassembled WGS sequence"/>
</dbReference>
<accession>A0A533QCZ1</accession>
<name>A0A533QCZ1_9BACT</name>
<protein>
    <submittedName>
        <fullName evidence="2">Uncharacterized protein</fullName>
    </submittedName>
</protein>
<reference evidence="2 3" key="1">
    <citation type="submission" date="2019-04" db="EMBL/GenBank/DDBJ databases">
        <title>Genome of a novel bacterium Candidatus Jettenia ecosi reconstructed from metagenome of an anammox bioreactor.</title>
        <authorList>
            <person name="Mardanov A.V."/>
            <person name="Beletsky A.V."/>
            <person name="Ravin N.V."/>
            <person name="Botchkova E.A."/>
            <person name="Litti Y.V."/>
            <person name="Nozhevnikova A.N."/>
        </authorList>
    </citation>
    <scope>NUCLEOTIDE SEQUENCE [LARGE SCALE GENOMIC DNA]</scope>
    <source>
        <strain evidence="2">J2</strain>
    </source>
</reference>
<sequence length="78" mass="8820">MLKKLGLGLAVGAFVFSFGIVNTPFIGSAMADHHYEEKKKEKKEVETDDGKTVEKKTEVQKKDGEKEVEKTQKTEKNY</sequence>
<dbReference type="EMBL" id="SULG01000022">
    <property type="protein sequence ID" value="TLD42349.1"/>
    <property type="molecule type" value="Genomic_DNA"/>
</dbReference>